<keyword evidence="3" id="KW-1185">Reference proteome</keyword>
<dbReference type="EMBL" id="BAABME010012624">
    <property type="protein sequence ID" value="GAA0185340.1"/>
    <property type="molecule type" value="Genomic_DNA"/>
</dbReference>
<protein>
    <recommendedName>
        <fullName evidence="1">Helitron helicase-like domain-containing protein</fullName>
    </recommendedName>
</protein>
<dbReference type="PANTHER" id="PTHR10492">
    <property type="match status" value="1"/>
</dbReference>
<comment type="caution">
    <text evidence="2">The sequence shown here is derived from an EMBL/GenBank/DDBJ whole genome shotgun (WGS) entry which is preliminary data.</text>
</comment>
<gene>
    <name evidence="2" type="ORF">LIER_32628</name>
</gene>
<organism evidence="2 3">
    <name type="scientific">Lithospermum erythrorhizon</name>
    <name type="common">Purple gromwell</name>
    <name type="synonym">Lithospermum officinale var. erythrorhizon</name>
    <dbReference type="NCBI Taxonomy" id="34254"/>
    <lineage>
        <taxon>Eukaryota</taxon>
        <taxon>Viridiplantae</taxon>
        <taxon>Streptophyta</taxon>
        <taxon>Embryophyta</taxon>
        <taxon>Tracheophyta</taxon>
        <taxon>Spermatophyta</taxon>
        <taxon>Magnoliopsida</taxon>
        <taxon>eudicotyledons</taxon>
        <taxon>Gunneridae</taxon>
        <taxon>Pentapetalae</taxon>
        <taxon>asterids</taxon>
        <taxon>lamiids</taxon>
        <taxon>Boraginales</taxon>
        <taxon>Boraginaceae</taxon>
        <taxon>Boraginoideae</taxon>
        <taxon>Lithospermeae</taxon>
        <taxon>Lithospermum</taxon>
    </lineage>
</organism>
<sequence length="689" mass="80713">MSLILMINLSFGTSEYTQNHEEAIEYNTIMAVMIHYSFTRPGIDDCGTGADDLHLGYDDVPLNGAQRRKRKTVNCTEYYVYKLQDRPNEKSYILRFGRLFQQYLIDNYVEIEATRLEFPRRNQKKLRQDQYQGVVDSVISGIPVGGKLGRRNYLPATFISGPRDLRHRYLDSMALIKKRLHPGEEAQNRPHFCARVFKAKMSILDDKIMSGEIFGKLSSVVHVVEFQMRGLPHAHFLIILRPENTYMTPEAYDRVVSCELPDKKVDPYLYGLVVKHMMHGPCGEMNASNVCMREGRCKNHYPRSFTEYTTHGKGSYPNYRRTNDMRSAKVIGHLLDNRWVIAYNPTLLVQFNCHLNIEICCDIRAVKYLYKYVHKGHDKVMFRIASDNPGSDVDEISNYQNSRWVSHVEATWRIYGFPLHGMYPSVLQLQVHLPSFQTVQFEEDEDLEEFLQNPRLKQTMLAEFFNTNATDLEARKLRLLYKEFPLYYVWQTKHRIWTKRKRGVAIGRLCVGNPMESERYYLRVLLKNVRCPTSFDSLLMVHGVMSSSFQEAAHKKGYLHNDSDMEKAMEEASIYRMPFDLRRLFATLLHYCKPSEPKKLFEDFYDHLAEDFKKTQMQLNLSNNDVLYKVLQRINDTLKSLGRDINQFHLVSFTYSATEVERYTREVVAERNIPVPEHNLYAINELNEK</sequence>
<feature type="domain" description="Helitron helicase-like" evidence="1">
    <location>
        <begin position="176"/>
        <end position="238"/>
    </location>
</feature>
<evidence type="ECO:0000313" key="3">
    <source>
        <dbReference type="Proteomes" id="UP001454036"/>
    </source>
</evidence>
<proteinExistence type="predicted"/>
<dbReference type="InterPro" id="IPR025476">
    <property type="entry name" value="Helitron_helicase-like"/>
</dbReference>
<reference evidence="2 3" key="1">
    <citation type="submission" date="2024-01" db="EMBL/GenBank/DDBJ databases">
        <title>The complete chloroplast genome sequence of Lithospermum erythrorhizon: insights into the phylogenetic relationship among Boraginaceae species and the maternal lineages of purple gromwells.</title>
        <authorList>
            <person name="Okada T."/>
            <person name="Watanabe K."/>
        </authorList>
    </citation>
    <scope>NUCLEOTIDE SEQUENCE [LARGE SCALE GENOMIC DNA]</scope>
</reference>
<evidence type="ECO:0000313" key="2">
    <source>
        <dbReference type="EMBL" id="GAA0185340.1"/>
    </source>
</evidence>
<dbReference type="AlphaFoldDB" id="A0AAV3RXH0"/>
<name>A0AAV3RXH0_LITER</name>
<accession>A0AAV3RXH0</accession>
<dbReference type="Pfam" id="PF14214">
    <property type="entry name" value="Helitron_like_N"/>
    <property type="match status" value="1"/>
</dbReference>
<evidence type="ECO:0000259" key="1">
    <source>
        <dbReference type="Pfam" id="PF14214"/>
    </source>
</evidence>
<dbReference type="PANTHER" id="PTHR10492:SF100">
    <property type="entry name" value="ATP-DEPENDENT DNA HELICASE"/>
    <property type="match status" value="1"/>
</dbReference>
<dbReference type="Proteomes" id="UP001454036">
    <property type="component" value="Unassembled WGS sequence"/>
</dbReference>